<keyword evidence="4" id="KW-1185">Reference proteome</keyword>
<organism evidence="3 4">
    <name type="scientific">Streptomyces cremeus</name>
    <dbReference type="NCBI Taxonomy" id="66881"/>
    <lineage>
        <taxon>Bacteria</taxon>
        <taxon>Bacillati</taxon>
        <taxon>Actinomycetota</taxon>
        <taxon>Actinomycetes</taxon>
        <taxon>Kitasatosporales</taxon>
        <taxon>Streptomycetaceae</taxon>
        <taxon>Streptomyces</taxon>
    </lineage>
</organism>
<dbReference type="InterPro" id="IPR013538">
    <property type="entry name" value="ASHA1/2-like_C"/>
</dbReference>
<evidence type="ECO:0000313" key="3">
    <source>
        <dbReference type="EMBL" id="MFB9522349.1"/>
    </source>
</evidence>
<dbReference type="Gene3D" id="3.30.530.20">
    <property type="match status" value="1"/>
</dbReference>
<evidence type="ECO:0000259" key="2">
    <source>
        <dbReference type="Pfam" id="PF08327"/>
    </source>
</evidence>
<evidence type="ECO:0000313" key="4">
    <source>
        <dbReference type="Proteomes" id="UP001589718"/>
    </source>
</evidence>
<proteinExistence type="inferred from homology"/>
<dbReference type="RefSeq" id="WP_345229056.1">
    <property type="nucleotide sequence ID" value="NZ_BAAAXE010000015.1"/>
</dbReference>
<dbReference type="EMBL" id="JBHMCR010000009">
    <property type="protein sequence ID" value="MFB9522349.1"/>
    <property type="molecule type" value="Genomic_DNA"/>
</dbReference>
<accession>A0ABV5PGK9</accession>
<dbReference type="SUPFAM" id="SSF55961">
    <property type="entry name" value="Bet v1-like"/>
    <property type="match status" value="1"/>
</dbReference>
<feature type="domain" description="Activator of Hsp90 ATPase homologue 1/2-like C-terminal" evidence="2">
    <location>
        <begin position="27"/>
        <end position="145"/>
    </location>
</feature>
<dbReference type="Pfam" id="PF08327">
    <property type="entry name" value="AHSA1"/>
    <property type="match status" value="1"/>
</dbReference>
<sequence>MTEVPYGTAEPRPGNVWYLRHELPLPHPLDHVWAAVATPAGLGQWLAVPDPWDPRPGAATAFTWQDTGRDGDPPTVDEGRITAWDPGRVAEYTLAIHGRLRFHLEPNGPAGTVLRLTNEVPDLTAAERAGRLVGWHLHLELLARSLAGAPHDWSTWSPSRYEELLRAYTSR</sequence>
<evidence type="ECO:0000256" key="1">
    <source>
        <dbReference type="ARBA" id="ARBA00006817"/>
    </source>
</evidence>
<dbReference type="Proteomes" id="UP001589718">
    <property type="component" value="Unassembled WGS sequence"/>
</dbReference>
<protein>
    <submittedName>
        <fullName evidence="3">SRPBCC domain-containing protein</fullName>
    </submittedName>
</protein>
<comment type="similarity">
    <text evidence="1">Belongs to the AHA1 family.</text>
</comment>
<gene>
    <name evidence="3" type="ORF">ACFFTU_20595</name>
</gene>
<dbReference type="InterPro" id="IPR023393">
    <property type="entry name" value="START-like_dom_sf"/>
</dbReference>
<reference evidence="3 4" key="1">
    <citation type="submission" date="2024-09" db="EMBL/GenBank/DDBJ databases">
        <authorList>
            <person name="Sun Q."/>
            <person name="Mori K."/>
        </authorList>
    </citation>
    <scope>NUCLEOTIDE SEQUENCE [LARGE SCALE GENOMIC DNA]</scope>
    <source>
        <strain evidence="3 4">JCM 4362</strain>
    </source>
</reference>
<name>A0ABV5PGK9_STRCM</name>
<comment type="caution">
    <text evidence="3">The sequence shown here is derived from an EMBL/GenBank/DDBJ whole genome shotgun (WGS) entry which is preliminary data.</text>
</comment>